<reference evidence="2" key="1">
    <citation type="submission" date="2023-08" db="EMBL/GenBank/DDBJ databases">
        <title>Chromosome-level Genome Assembly of mud carp (Cirrhinus molitorella).</title>
        <authorList>
            <person name="Liu H."/>
        </authorList>
    </citation>
    <scope>NUCLEOTIDE SEQUENCE</scope>
    <source>
        <strain evidence="2">Prfri</strain>
        <tissue evidence="2">Muscle</tissue>
    </source>
</reference>
<name>A0AA88PZM3_9TELE</name>
<dbReference type="Pfam" id="PF00147">
    <property type="entry name" value="Fibrinogen_C"/>
    <property type="match status" value="1"/>
</dbReference>
<dbReference type="Proteomes" id="UP001187343">
    <property type="component" value="Unassembled WGS sequence"/>
</dbReference>
<dbReference type="GO" id="GO:0048251">
    <property type="term" value="P:elastic fiber assembly"/>
    <property type="evidence" value="ECO:0007669"/>
    <property type="project" value="TreeGrafter"/>
</dbReference>
<comment type="caution">
    <text evidence="2">The sequence shown here is derived from an EMBL/GenBank/DDBJ whole genome shotgun (WGS) entry which is preliminary data.</text>
</comment>
<protein>
    <recommendedName>
        <fullName evidence="1">Fibrinogen C-terminal domain-containing protein</fullName>
    </recommendedName>
</protein>
<dbReference type="PANTHER" id="PTHR19143:SF225">
    <property type="entry name" value="MICROFIBRIL-ASSOCIATED GLYCOPROTEIN 4"/>
    <property type="match status" value="1"/>
</dbReference>
<feature type="domain" description="Fibrinogen C-terminal" evidence="1">
    <location>
        <begin position="1"/>
        <end position="108"/>
    </location>
</feature>
<gene>
    <name evidence="2" type="ORF">Q8A67_005383</name>
</gene>
<dbReference type="AlphaFoldDB" id="A0AA88PZM3"/>
<dbReference type="InterPro" id="IPR002181">
    <property type="entry name" value="Fibrinogen_a/b/g_C_dom"/>
</dbReference>
<dbReference type="SUPFAM" id="SSF56496">
    <property type="entry name" value="Fibrinogen C-terminal domain-like"/>
    <property type="match status" value="1"/>
</dbReference>
<dbReference type="InterPro" id="IPR050373">
    <property type="entry name" value="Fibrinogen_C-term_domain"/>
</dbReference>
<dbReference type="GO" id="GO:0005615">
    <property type="term" value="C:extracellular space"/>
    <property type="evidence" value="ECO:0007669"/>
    <property type="project" value="TreeGrafter"/>
</dbReference>
<accession>A0AA88PZM3</accession>
<dbReference type="Gene3D" id="3.90.215.10">
    <property type="entry name" value="Gamma Fibrinogen, chain A, domain 1"/>
    <property type="match status" value="1"/>
</dbReference>
<dbReference type="PANTHER" id="PTHR19143">
    <property type="entry name" value="FIBRINOGEN/TENASCIN/ANGIOPOEITIN"/>
    <property type="match status" value="1"/>
</dbReference>
<evidence type="ECO:0000259" key="1">
    <source>
        <dbReference type="PROSITE" id="PS51406"/>
    </source>
</evidence>
<keyword evidence="3" id="KW-1185">Reference proteome</keyword>
<dbReference type="InterPro" id="IPR036056">
    <property type="entry name" value="Fibrinogen-like_C"/>
</dbReference>
<proteinExistence type="predicted"/>
<dbReference type="EMBL" id="JAUYZG010000004">
    <property type="protein sequence ID" value="KAK2909546.1"/>
    <property type="molecule type" value="Genomic_DNA"/>
</dbReference>
<evidence type="ECO:0000313" key="3">
    <source>
        <dbReference type="Proteomes" id="UP001187343"/>
    </source>
</evidence>
<organism evidence="2 3">
    <name type="scientific">Cirrhinus molitorella</name>
    <name type="common">mud carp</name>
    <dbReference type="NCBI Taxonomy" id="172907"/>
    <lineage>
        <taxon>Eukaryota</taxon>
        <taxon>Metazoa</taxon>
        <taxon>Chordata</taxon>
        <taxon>Craniata</taxon>
        <taxon>Vertebrata</taxon>
        <taxon>Euteleostomi</taxon>
        <taxon>Actinopterygii</taxon>
        <taxon>Neopterygii</taxon>
        <taxon>Teleostei</taxon>
        <taxon>Ostariophysi</taxon>
        <taxon>Cypriniformes</taxon>
        <taxon>Cyprinidae</taxon>
        <taxon>Labeoninae</taxon>
        <taxon>Labeonini</taxon>
        <taxon>Cirrhinus</taxon>
    </lineage>
</organism>
<dbReference type="PROSITE" id="PS51406">
    <property type="entry name" value="FIBRINOGEN_C_2"/>
    <property type="match status" value="1"/>
</dbReference>
<sequence>MYDGVLLRLCSLFSRRLLFVDSNHSTDEQSVGFTPSIQDPAGDIHVWVYCQMISDGRDEDTDGWTVIQRRMDGSIHFYQPWGKYKRGFGTTEGEYWLGPRSTLLICFA</sequence>
<evidence type="ECO:0000313" key="2">
    <source>
        <dbReference type="EMBL" id="KAK2909546.1"/>
    </source>
</evidence>
<dbReference type="InterPro" id="IPR014716">
    <property type="entry name" value="Fibrinogen_a/b/g_C_1"/>
</dbReference>